<proteinExistence type="predicted"/>
<dbReference type="EMBL" id="LAZR01062631">
    <property type="protein sequence ID" value="KKK61121.1"/>
    <property type="molecule type" value="Genomic_DNA"/>
</dbReference>
<dbReference type="AlphaFoldDB" id="A0A0F8ZME8"/>
<evidence type="ECO:0000313" key="1">
    <source>
        <dbReference type="EMBL" id="KKK61121.1"/>
    </source>
</evidence>
<protein>
    <recommendedName>
        <fullName evidence="2">DUF2493 domain-containing protein</fullName>
    </recommendedName>
</protein>
<gene>
    <name evidence="1" type="ORF">LCGC14_3017490</name>
</gene>
<dbReference type="Gene3D" id="3.40.50.450">
    <property type="match status" value="1"/>
</dbReference>
<sequence length="35" mass="3954">DSDVLVAFWDGKSRGTKDSIEKARKKNITVITVKF</sequence>
<comment type="caution">
    <text evidence="1">The sequence shown here is derived from an EMBL/GenBank/DDBJ whole genome shotgun (WGS) entry which is preliminary data.</text>
</comment>
<reference evidence="1" key="1">
    <citation type="journal article" date="2015" name="Nature">
        <title>Complex archaea that bridge the gap between prokaryotes and eukaryotes.</title>
        <authorList>
            <person name="Spang A."/>
            <person name="Saw J.H."/>
            <person name="Jorgensen S.L."/>
            <person name="Zaremba-Niedzwiedzka K."/>
            <person name="Martijn J."/>
            <person name="Lind A.E."/>
            <person name="van Eijk R."/>
            <person name="Schleper C."/>
            <person name="Guy L."/>
            <person name="Ettema T.J."/>
        </authorList>
    </citation>
    <scope>NUCLEOTIDE SEQUENCE</scope>
</reference>
<evidence type="ECO:0008006" key="2">
    <source>
        <dbReference type="Google" id="ProtNLM"/>
    </source>
</evidence>
<feature type="non-terminal residue" evidence="1">
    <location>
        <position position="1"/>
    </location>
</feature>
<name>A0A0F8ZME8_9ZZZZ</name>
<accession>A0A0F8ZME8</accession>
<organism evidence="1">
    <name type="scientific">marine sediment metagenome</name>
    <dbReference type="NCBI Taxonomy" id="412755"/>
    <lineage>
        <taxon>unclassified sequences</taxon>
        <taxon>metagenomes</taxon>
        <taxon>ecological metagenomes</taxon>
    </lineage>
</organism>